<reference evidence="1" key="2">
    <citation type="journal article" date="2015" name="Fish Shellfish Immunol.">
        <title>Early steps in the European eel (Anguilla anguilla)-Vibrio vulnificus interaction in the gills: Role of the RtxA13 toxin.</title>
        <authorList>
            <person name="Callol A."/>
            <person name="Pajuelo D."/>
            <person name="Ebbesson L."/>
            <person name="Teles M."/>
            <person name="MacKenzie S."/>
            <person name="Amaro C."/>
        </authorList>
    </citation>
    <scope>NUCLEOTIDE SEQUENCE</scope>
</reference>
<reference evidence="1" key="1">
    <citation type="submission" date="2014-11" db="EMBL/GenBank/DDBJ databases">
        <authorList>
            <person name="Amaro Gonzalez C."/>
        </authorList>
    </citation>
    <scope>NUCLEOTIDE SEQUENCE</scope>
</reference>
<accession>A0A0E9R278</accession>
<name>A0A0E9R278_ANGAN</name>
<dbReference type="EMBL" id="GBXM01086139">
    <property type="protein sequence ID" value="JAH22438.1"/>
    <property type="molecule type" value="Transcribed_RNA"/>
</dbReference>
<dbReference type="AlphaFoldDB" id="A0A0E9R278"/>
<proteinExistence type="predicted"/>
<organism evidence="1">
    <name type="scientific">Anguilla anguilla</name>
    <name type="common">European freshwater eel</name>
    <name type="synonym">Muraena anguilla</name>
    <dbReference type="NCBI Taxonomy" id="7936"/>
    <lineage>
        <taxon>Eukaryota</taxon>
        <taxon>Metazoa</taxon>
        <taxon>Chordata</taxon>
        <taxon>Craniata</taxon>
        <taxon>Vertebrata</taxon>
        <taxon>Euteleostomi</taxon>
        <taxon>Actinopterygii</taxon>
        <taxon>Neopterygii</taxon>
        <taxon>Teleostei</taxon>
        <taxon>Anguilliformes</taxon>
        <taxon>Anguillidae</taxon>
        <taxon>Anguilla</taxon>
    </lineage>
</organism>
<sequence>MVELGFLIEMSEIYFQISVWHLKWFI</sequence>
<evidence type="ECO:0000313" key="1">
    <source>
        <dbReference type="EMBL" id="JAH22438.1"/>
    </source>
</evidence>
<protein>
    <submittedName>
        <fullName evidence="1">Uncharacterized protein</fullName>
    </submittedName>
</protein>